<dbReference type="PANTHER" id="PTHR10465:SF0">
    <property type="entry name" value="SARCALUMENIN"/>
    <property type="match status" value="1"/>
</dbReference>
<sequence>MVQTVLQQDTAALIQRITALYEYFNKNQDQQTADRAKELALKLDRQEYSIAFCGHFSAGKSSMVNKIIGEDLLPSSPIPTSANLVKIKAGEDYAKVIFKEGIPRLYPAPYDYEKVKSYCKDGDQIHSIEISYSQTSLPENAIIMDTPGIDSTDDAHRIATESALHLADLVFYVMDYNHVQSELNFLFTKELAAAGKQVYLIINQIDKHRDEELSFAQFKQSVKDSFASWGVIPERIFYTSLKQETHKENEFDSLQKFISEKIANRKTLLPESVYHSLKKLTSDHAVFLEEKSWEEIEKNKNKLEQLSQSEREALPEKVAELENKLTNIRKSIEKAEIEFNKKVDDVLKNAYLMPFQTRDLAESYIESCQASFKVGLFFSRQKTEQERMNRLENFYRDFSEKVQSQLDWHLKELLVKELNQYDIHDSNILAKAQNHQVVFSKELLANTVKEGALLSGDYVLQYTNELAESVKKIAKNSLLEIKELLLQALALKSQKEENAIESEWKQVKQYEEAWQQLLLLKESLRTANEKMNDFLIGHFPHQLYEEASKQLIAGQQEEVEIITETNDFASVSNELGAKHEAVKESEEPEVQRVEEHTIDALVAKLSFTANAIQDVPGFKKMAAELMQKADRLKDKQFTVALFGAFSAGKSSFANALIGHKLLPVSPNPTTAAINKIMPVNEQNSHGTVLVKVKASQILFDDVNRSLKVFNLSAANFDDAISKIKKVMNELAEIDANEKTHLAFLNAFLKGFDSFRDVLGSTIKTDLEEFKSYVAVEEKSCFVEMIEVFYDCELTQKGITLVDTPGADSINARHTGVAFDYIKNSDAILFVTYYNHAFSKADREFLIQLGRVKDSFELDKMFFIVNAIDLANSEEEKEAVLEYVGEQLVQYGIRKPSIFGLSSLEALADKLENRQDVKSHIKRFEDSFYSFITSELMEISVTAAEMEWKRVLDQLRTFIKSSHENKELKVQKRAQLEKEQSSIIELIEKQDDAIFIQRLEQEAGELVFYIKQRVFLRFNDFVKEAFNPAALKDDGRNLKKALQNALEEFLQSFGFDFAQELRATTLRLESYIHKLCKQALEMLSLSTADINKELKFSPFEARTLEGMDFETAFANEDPMKFKKALVHFKNPKSFFEKNERKHLSDELEQIMGEPAEQYLQVHGKRLQEHYDGLFVQEYKYLLSIVIEQVNEYYDGLLAVLRDDFPIEKLEKTEKEIANFSGYKEL</sequence>
<comment type="caution">
    <text evidence="7">The sequence shown here is derived from an EMBL/GenBank/DDBJ whole genome shotgun (WGS) entry which is preliminary data.</text>
</comment>
<dbReference type="GO" id="GO:0003924">
    <property type="term" value="F:GTPase activity"/>
    <property type="evidence" value="ECO:0007669"/>
    <property type="project" value="InterPro"/>
</dbReference>
<dbReference type="RefSeq" id="WP_151532982.1">
    <property type="nucleotide sequence ID" value="NZ_WBOS01000001.1"/>
</dbReference>
<dbReference type="InterPro" id="IPR027417">
    <property type="entry name" value="P-loop_NTPase"/>
</dbReference>
<organism evidence="7 8">
    <name type="scientific">Cytobacillus depressus</name>
    <dbReference type="NCBI Taxonomy" id="1602942"/>
    <lineage>
        <taxon>Bacteria</taxon>
        <taxon>Bacillati</taxon>
        <taxon>Bacillota</taxon>
        <taxon>Bacilli</taxon>
        <taxon>Bacillales</taxon>
        <taxon>Bacillaceae</taxon>
        <taxon>Cytobacillus</taxon>
    </lineage>
</organism>
<comment type="subcellular location">
    <subcellularLocation>
        <location evidence="1">Membrane</location>
    </subcellularLocation>
</comment>
<keyword evidence="2" id="KW-0547">Nucleotide-binding</keyword>
<gene>
    <name evidence="7" type="ORF">F7731_01455</name>
</gene>
<feature type="domain" description="Dynamin N-terminal" evidence="6">
    <location>
        <begin position="639"/>
        <end position="866"/>
    </location>
</feature>
<dbReference type="Pfam" id="PF00350">
    <property type="entry name" value="Dynamin_N"/>
    <property type="match status" value="2"/>
</dbReference>
<feature type="domain" description="Dynamin N-terminal" evidence="6">
    <location>
        <begin position="50"/>
        <end position="204"/>
    </location>
</feature>
<dbReference type="AlphaFoldDB" id="A0A6L3VB05"/>
<keyword evidence="8" id="KW-1185">Reference proteome</keyword>
<dbReference type="Gene3D" id="3.40.50.300">
    <property type="entry name" value="P-loop containing nucleotide triphosphate hydrolases"/>
    <property type="match status" value="2"/>
</dbReference>
<dbReference type="InterPro" id="IPR045063">
    <property type="entry name" value="Dynamin_N"/>
</dbReference>
<evidence type="ECO:0000256" key="3">
    <source>
        <dbReference type="ARBA" id="ARBA00022801"/>
    </source>
</evidence>
<dbReference type="GO" id="GO:0005525">
    <property type="term" value="F:GTP binding"/>
    <property type="evidence" value="ECO:0007669"/>
    <property type="project" value="UniProtKB-KW"/>
</dbReference>
<evidence type="ECO:0000313" key="8">
    <source>
        <dbReference type="Proteomes" id="UP000481030"/>
    </source>
</evidence>
<dbReference type="EMBL" id="WBOS01000001">
    <property type="protein sequence ID" value="KAB2338259.1"/>
    <property type="molecule type" value="Genomic_DNA"/>
</dbReference>
<dbReference type="SUPFAM" id="SSF52540">
    <property type="entry name" value="P-loop containing nucleoside triphosphate hydrolases"/>
    <property type="match status" value="2"/>
</dbReference>
<evidence type="ECO:0000256" key="1">
    <source>
        <dbReference type="ARBA" id="ARBA00004370"/>
    </source>
</evidence>
<name>A0A6L3VB05_9BACI</name>
<reference evidence="7 8" key="1">
    <citation type="journal article" date="2016" name="Antonie Van Leeuwenhoek">
        <title>Bacillus depressus sp. nov., isolated from soil of a sunflower field.</title>
        <authorList>
            <person name="Wei X."/>
            <person name="Xin D."/>
            <person name="Xin Y."/>
            <person name="Zhang H."/>
            <person name="Wang T."/>
            <person name="Zhang J."/>
        </authorList>
    </citation>
    <scope>NUCLEOTIDE SEQUENCE [LARGE SCALE GENOMIC DNA]</scope>
    <source>
        <strain evidence="7 8">BZ1</strain>
    </source>
</reference>
<evidence type="ECO:0000256" key="4">
    <source>
        <dbReference type="ARBA" id="ARBA00023134"/>
    </source>
</evidence>
<accession>A0A6L3VB05</accession>
<dbReference type="Proteomes" id="UP000481030">
    <property type="component" value="Unassembled WGS sequence"/>
</dbReference>
<evidence type="ECO:0000256" key="5">
    <source>
        <dbReference type="ARBA" id="ARBA00023136"/>
    </source>
</evidence>
<dbReference type="GO" id="GO:0016020">
    <property type="term" value="C:membrane"/>
    <property type="evidence" value="ECO:0007669"/>
    <property type="project" value="UniProtKB-SubCell"/>
</dbReference>
<evidence type="ECO:0000313" key="7">
    <source>
        <dbReference type="EMBL" id="KAB2338259.1"/>
    </source>
</evidence>
<proteinExistence type="predicted"/>
<evidence type="ECO:0000259" key="6">
    <source>
        <dbReference type="Pfam" id="PF00350"/>
    </source>
</evidence>
<evidence type="ECO:0000256" key="2">
    <source>
        <dbReference type="ARBA" id="ARBA00022741"/>
    </source>
</evidence>
<dbReference type="OrthoDB" id="5477114at2"/>
<dbReference type="CDD" id="cd09912">
    <property type="entry name" value="DLP_2"/>
    <property type="match status" value="2"/>
</dbReference>
<keyword evidence="3" id="KW-0378">Hydrolase</keyword>
<dbReference type="PANTHER" id="PTHR10465">
    <property type="entry name" value="TRANSMEMBRANE GTPASE FZO1"/>
    <property type="match status" value="1"/>
</dbReference>
<dbReference type="InterPro" id="IPR027094">
    <property type="entry name" value="Mitofusin_fam"/>
</dbReference>
<protein>
    <submittedName>
        <fullName evidence="7">Dynamin family protein</fullName>
    </submittedName>
</protein>
<keyword evidence="5" id="KW-0472">Membrane</keyword>
<keyword evidence="4" id="KW-0342">GTP-binding</keyword>